<keyword evidence="1" id="KW-0472">Membrane</keyword>
<dbReference type="Proteomes" id="UP000008387">
    <property type="component" value="Chromosome"/>
</dbReference>
<gene>
    <name evidence="2" type="ordered locus">HBZC1_15120</name>
</gene>
<keyword evidence="3" id="KW-1185">Reference proteome</keyword>
<dbReference type="HOGENOM" id="CLU_3184420_0_0_7"/>
<evidence type="ECO:0000313" key="3">
    <source>
        <dbReference type="Proteomes" id="UP000008387"/>
    </source>
</evidence>
<name>F8KUD9_HELBC</name>
<protein>
    <submittedName>
        <fullName evidence="2">Uncharacterized protein</fullName>
    </submittedName>
</protein>
<feature type="transmembrane region" description="Helical" evidence="1">
    <location>
        <begin position="17"/>
        <end position="35"/>
    </location>
</feature>
<evidence type="ECO:0000256" key="1">
    <source>
        <dbReference type="SAM" id="Phobius"/>
    </source>
</evidence>
<dbReference type="KEGG" id="hbi:HBZC1_15120"/>
<accession>F8KUD9</accession>
<evidence type="ECO:0000313" key="2">
    <source>
        <dbReference type="EMBL" id="CCB80498.1"/>
    </source>
</evidence>
<reference evidence="2 3" key="1">
    <citation type="journal article" date="2011" name="J. Bacteriol.">
        <title>Genome sequence of Helicobacter bizzozeronii strain CIII-1, an isolate from human gastric mucosa.</title>
        <authorList>
            <person name="Schott T."/>
            <person name="Rossi M."/>
            <person name="Hanninen M.L."/>
        </authorList>
    </citation>
    <scope>NUCLEOTIDE SEQUENCE [LARGE SCALE GENOMIC DNA]</scope>
    <source>
        <strain evidence="2 3">CIII-1</strain>
    </source>
</reference>
<keyword evidence="1" id="KW-0812">Transmembrane</keyword>
<dbReference type="EMBL" id="FR871757">
    <property type="protein sequence ID" value="CCB80498.1"/>
    <property type="molecule type" value="Genomic_DNA"/>
</dbReference>
<proteinExistence type="predicted"/>
<sequence length="46" mass="5415">MQYPQRHKPCLTSNTPVALAFIATVDGVVVFVWWFQRLLIERENCH</sequence>
<dbReference type="AlphaFoldDB" id="F8KUD9"/>
<organism evidence="2 3">
    <name type="scientific">Helicobacter bizzozeronii (strain CIII-1)</name>
    <dbReference type="NCBI Taxonomy" id="1002804"/>
    <lineage>
        <taxon>Bacteria</taxon>
        <taxon>Pseudomonadati</taxon>
        <taxon>Campylobacterota</taxon>
        <taxon>Epsilonproteobacteria</taxon>
        <taxon>Campylobacterales</taxon>
        <taxon>Helicobacteraceae</taxon>
        <taxon>Helicobacter</taxon>
    </lineage>
</organism>
<keyword evidence="1" id="KW-1133">Transmembrane helix</keyword>